<dbReference type="PROSITE" id="PS50090">
    <property type="entry name" value="MYB_LIKE"/>
    <property type="match status" value="2"/>
</dbReference>
<evidence type="ECO:0000256" key="1">
    <source>
        <dbReference type="ARBA" id="ARBA00004123"/>
    </source>
</evidence>
<comment type="subcellular location">
    <subcellularLocation>
        <location evidence="1">Nucleus</location>
    </subcellularLocation>
</comment>
<dbReference type="InterPro" id="IPR009057">
    <property type="entry name" value="Homeodomain-like_sf"/>
</dbReference>
<keyword evidence="2" id="KW-0677">Repeat</keyword>
<dbReference type="PANTHER" id="PTHR47999">
    <property type="entry name" value="TRANSCRIPTION FACTOR MYB8-RELATED-RELATED"/>
    <property type="match status" value="1"/>
</dbReference>
<dbReference type="OrthoDB" id="2143914at2759"/>
<proteinExistence type="predicted"/>
<evidence type="ECO:0000313" key="12">
    <source>
        <dbReference type="Proteomes" id="UP000663760"/>
    </source>
</evidence>
<keyword evidence="6" id="KW-0539">Nucleus</keyword>
<evidence type="ECO:0000313" key="11">
    <source>
        <dbReference type="EMBL" id="CAA7403888.1"/>
    </source>
</evidence>
<evidence type="ECO:0000256" key="6">
    <source>
        <dbReference type="ARBA" id="ARBA00023242"/>
    </source>
</evidence>
<organism evidence="11 12">
    <name type="scientific">Spirodela intermedia</name>
    <name type="common">Intermediate duckweed</name>
    <dbReference type="NCBI Taxonomy" id="51605"/>
    <lineage>
        <taxon>Eukaryota</taxon>
        <taxon>Viridiplantae</taxon>
        <taxon>Streptophyta</taxon>
        <taxon>Embryophyta</taxon>
        <taxon>Tracheophyta</taxon>
        <taxon>Spermatophyta</taxon>
        <taxon>Magnoliopsida</taxon>
        <taxon>Liliopsida</taxon>
        <taxon>Araceae</taxon>
        <taxon>Lemnoideae</taxon>
        <taxon>Spirodela</taxon>
    </lineage>
</organism>
<dbReference type="CDD" id="cd00167">
    <property type="entry name" value="SANT"/>
    <property type="match status" value="2"/>
</dbReference>
<feature type="domain" description="HTH myb-type" evidence="9">
    <location>
        <begin position="25"/>
        <end position="81"/>
    </location>
</feature>
<dbReference type="Gene3D" id="1.10.10.60">
    <property type="entry name" value="Homeodomain-like"/>
    <property type="match status" value="2"/>
</dbReference>
<feature type="domain" description="Myb-like" evidence="8">
    <location>
        <begin position="25"/>
        <end position="77"/>
    </location>
</feature>
<evidence type="ECO:0000256" key="7">
    <source>
        <dbReference type="SAM" id="MobiDB-lite"/>
    </source>
</evidence>
<evidence type="ECO:0000259" key="8">
    <source>
        <dbReference type="PROSITE" id="PS50090"/>
    </source>
</evidence>
<dbReference type="FunFam" id="1.10.10.60:FF:000001">
    <property type="entry name" value="MYB-related transcription factor"/>
    <property type="match status" value="1"/>
</dbReference>
<evidence type="ECO:0000256" key="5">
    <source>
        <dbReference type="ARBA" id="ARBA00023163"/>
    </source>
</evidence>
<dbReference type="AlphaFoldDB" id="A0A7I8L3F6"/>
<accession>A0A7I8L3F6</accession>
<dbReference type="SUPFAM" id="SSF46689">
    <property type="entry name" value="Homeodomain-like"/>
    <property type="match status" value="1"/>
</dbReference>
<feature type="compositionally biased region" description="Polar residues" evidence="7">
    <location>
        <begin position="153"/>
        <end position="168"/>
    </location>
</feature>
<keyword evidence="5" id="KW-0804">Transcription</keyword>
<evidence type="ECO:0000313" key="10">
    <source>
        <dbReference type="EMBL" id="CAA2627818.1"/>
    </source>
</evidence>
<evidence type="ECO:0000259" key="9">
    <source>
        <dbReference type="PROSITE" id="PS51294"/>
    </source>
</evidence>
<sequence length="265" mass="29618">MVKSRERVRKAERGAAEAAPAGRSKMKVNKGAWTEEEDQKLIEYVRTHGNRKWRTLPAKAGLNRCGKSCRLRWLNYLRPGIKRGNISEQEEDMIIRLHNLIGNRWALIAGRLPGRTDNEIKNYWNTHLSKKTLTITDLNNRLNGQEGPDAASDSENPPSSGGFPTSWLNTEDQQACRDACPQQWDSGEPGEMSFDLSELFGFSEVIDFAQLEVGGSSEDDALPICPSPWTAPADHPFDSPRFGGEISNLGVDLGTWMDDADYPML</sequence>
<feature type="domain" description="HTH myb-type" evidence="9">
    <location>
        <begin position="82"/>
        <end position="132"/>
    </location>
</feature>
<dbReference type="GO" id="GO:0003677">
    <property type="term" value="F:DNA binding"/>
    <property type="evidence" value="ECO:0007669"/>
    <property type="project" value="UniProtKB-KW"/>
</dbReference>
<name>A0A7I8L3F6_SPIIN</name>
<dbReference type="PROSITE" id="PS51294">
    <property type="entry name" value="HTH_MYB"/>
    <property type="match status" value="2"/>
</dbReference>
<protein>
    <submittedName>
        <fullName evidence="11">Uncharacterized protein</fullName>
    </submittedName>
</protein>
<keyword evidence="12" id="KW-1185">Reference proteome</keyword>
<gene>
    <name evidence="10" type="ORF">SI7747_10013468</name>
    <name evidence="11" type="ORF">SI8410_10014566</name>
</gene>
<dbReference type="InterPro" id="IPR015495">
    <property type="entry name" value="Myb_TF_plants"/>
</dbReference>
<reference evidence="11" key="1">
    <citation type="submission" date="2020-02" db="EMBL/GenBank/DDBJ databases">
        <authorList>
            <person name="Scholz U."/>
            <person name="Mascher M."/>
            <person name="Fiebig A."/>
        </authorList>
    </citation>
    <scope>NUCLEOTIDE SEQUENCE</scope>
</reference>
<dbReference type="EMBL" id="LR743597">
    <property type="protein sequence ID" value="CAA2627818.1"/>
    <property type="molecule type" value="Genomic_DNA"/>
</dbReference>
<feature type="region of interest" description="Disordered" evidence="7">
    <location>
        <begin position="139"/>
        <end position="168"/>
    </location>
</feature>
<dbReference type="PANTHER" id="PTHR47999:SF107">
    <property type="entry name" value="TRANSCRIPTION FACTOR MYB114-LIKE"/>
    <property type="match status" value="1"/>
</dbReference>
<dbReference type="SMART" id="SM00717">
    <property type="entry name" value="SANT"/>
    <property type="match status" value="2"/>
</dbReference>
<dbReference type="EMBL" id="LR746273">
    <property type="protein sequence ID" value="CAA7403888.1"/>
    <property type="molecule type" value="Genomic_DNA"/>
</dbReference>
<evidence type="ECO:0000256" key="4">
    <source>
        <dbReference type="ARBA" id="ARBA00023125"/>
    </source>
</evidence>
<evidence type="ECO:0000256" key="2">
    <source>
        <dbReference type="ARBA" id="ARBA00022737"/>
    </source>
</evidence>
<dbReference type="Proteomes" id="UP000663760">
    <property type="component" value="Chromosome 10"/>
</dbReference>
<evidence type="ECO:0000256" key="3">
    <source>
        <dbReference type="ARBA" id="ARBA00023015"/>
    </source>
</evidence>
<dbReference type="InterPro" id="IPR017930">
    <property type="entry name" value="Myb_dom"/>
</dbReference>
<feature type="region of interest" description="Disordered" evidence="7">
    <location>
        <begin position="1"/>
        <end position="32"/>
    </location>
</feature>
<dbReference type="Pfam" id="PF00249">
    <property type="entry name" value="Myb_DNA-binding"/>
    <property type="match status" value="2"/>
</dbReference>
<feature type="domain" description="Myb-like" evidence="8">
    <location>
        <begin position="78"/>
        <end position="128"/>
    </location>
</feature>
<keyword evidence="3" id="KW-0805">Transcription regulation</keyword>
<keyword evidence="4" id="KW-0238">DNA-binding</keyword>
<dbReference type="InterPro" id="IPR001005">
    <property type="entry name" value="SANT/Myb"/>
</dbReference>
<dbReference type="GO" id="GO:0005634">
    <property type="term" value="C:nucleus"/>
    <property type="evidence" value="ECO:0007669"/>
    <property type="project" value="UniProtKB-SubCell"/>
</dbReference>